<keyword evidence="1" id="KW-0479">Metal-binding</keyword>
<evidence type="ECO:0000256" key="2">
    <source>
        <dbReference type="ARBA" id="ARBA00023004"/>
    </source>
</evidence>
<dbReference type="Gene3D" id="3.30.70.20">
    <property type="match status" value="1"/>
</dbReference>
<dbReference type="STRING" id="226186.BT_0604"/>
<name>Q8AA61_BACTN</name>
<organism evidence="5 6">
    <name type="scientific">Bacteroides thetaiotaomicron (strain ATCC 29148 / DSM 2079 / JCM 5827 / CCUG 10774 / NCTC 10582 / VPI-5482 / E50)</name>
    <dbReference type="NCBI Taxonomy" id="226186"/>
    <lineage>
        <taxon>Bacteria</taxon>
        <taxon>Pseudomonadati</taxon>
        <taxon>Bacteroidota</taxon>
        <taxon>Bacteroidia</taxon>
        <taxon>Bacteroidales</taxon>
        <taxon>Bacteroidaceae</taxon>
        <taxon>Bacteroides</taxon>
    </lineage>
</organism>
<dbReference type="GO" id="GO:0051536">
    <property type="term" value="F:iron-sulfur cluster binding"/>
    <property type="evidence" value="ECO:0007669"/>
    <property type="project" value="UniProtKB-KW"/>
</dbReference>
<proteinExistence type="predicted"/>
<keyword evidence="3" id="KW-0411">Iron-sulfur</keyword>
<evidence type="ECO:0000256" key="1">
    <source>
        <dbReference type="ARBA" id="ARBA00022723"/>
    </source>
</evidence>
<dbReference type="AlphaFoldDB" id="Q8AA61"/>
<keyword evidence="6" id="KW-1185">Reference proteome</keyword>
<dbReference type="InterPro" id="IPR052977">
    <property type="entry name" value="Polyferredoxin-like_ET"/>
</dbReference>
<dbReference type="Pfam" id="PF04432">
    <property type="entry name" value="FrhB_FdhB_C"/>
    <property type="match status" value="1"/>
</dbReference>
<dbReference type="DNASU" id="1072204"/>
<dbReference type="Proteomes" id="UP000001414">
    <property type="component" value="Chromosome"/>
</dbReference>
<feature type="domain" description="4Fe-4S ferredoxin-type" evidence="4">
    <location>
        <begin position="4"/>
        <end position="33"/>
    </location>
</feature>
<dbReference type="PATRIC" id="fig|226186.12.peg.606"/>
<dbReference type="PANTHER" id="PTHR43193:SF2">
    <property type="entry name" value="POLYFERREDOXIN PROTEIN FWDF"/>
    <property type="match status" value="1"/>
</dbReference>
<dbReference type="InterPro" id="IPR017896">
    <property type="entry name" value="4Fe4S_Fe-S-bd"/>
</dbReference>
<dbReference type="OrthoDB" id="1091152at2"/>
<gene>
    <name evidence="5" type="ordered locus">BT_0604</name>
</gene>
<feature type="domain" description="4Fe-4S ferredoxin-type" evidence="4">
    <location>
        <begin position="38"/>
        <end position="68"/>
    </location>
</feature>
<reference evidence="5 6" key="1">
    <citation type="journal article" date="2003" name="Science">
        <title>A genomic view of the human-Bacteroides thetaiotaomicron symbiosis.</title>
        <authorList>
            <person name="Xu J."/>
            <person name="Bjursell M.K."/>
            <person name="Himrod J."/>
            <person name="Deng S."/>
            <person name="Carmichael L.K."/>
            <person name="Chiang H.C."/>
            <person name="Hooper L.V."/>
            <person name="Gordon J.I."/>
        </authorList>
    </citation>
    <scope>NUCLEOTIDE SEQUENCE [LARGE SCALE GENOMIC DNA]</scope>
    <source>
        <strain evidence="6">ATCC 29148 / DSM 2079 / JCM 5827 / CCUG 10774 / NCTC 10582 / VPI-5482 / E50</strain>
    </source>
</reference>
<dbReference type="SUPFAM" id="SSF54862">
    <property type="entry name" value="4Fe-4S ferredoxins"/>
    <property type="match status" value="1"/>
</dbReference>
<dbReference type="GO" id="GO:0046872">
    <property type="term" value="F:metal ion binding"/>
    <property type="evidence" value="ECO:0007669"/>
    <property type="project" value="UniProtKB-KW"/>
</dbReference>
<dbReference type="HOGENOM" id="CLU_037958_1_0_10"/>
<evidence type="ECO:0000313" key="5">
    <source>
        <dbReference type="EMBL" id="AAO75711.1"/>
    </source>
</evidence>
<dbReference type="EnsemblBacteria" id="AAO75711">
    <property type="protein sequence ID" value="AAO75711"/>
    <property type="gene ID" value="BT_0604"/>
</dbReference>
<dbReference type="InParanoid" id="Q8AA61"/>
<dbReference type="eggNOG" id="COG1035">
    <property type="taxonomic scope" value="Bacteria"/>
</dbReference>
<accession>Q8AA61</accession>
<keyword evidence="2" id="KW-0408">Iron</keyword>
<dbReference type="KEGG" id="bth:BT_0604"/>
<dbReference type="InterPro" id="IPR017900">
    <property type="entry name" value="4Fe4S_Fe_S_CS"/>
</dbReference>
<protein>
    <submittedName>
        <fullName evidence="5">Coenzyme F420-reducing hydrogenase</fullName>
    </submittedName>
</protein>
<evidence type="ECO:0000259" key="4">
    <source>
        <dbReference type="PROSITE" id="PS51379"/>
    </source>
</evidence>
<sequence length="395" mass="45147">MLTSGLYQSKNQCCGCELCSCVCPKNLIRMQPDDEGFLYPYIETDEGCVHCNKCIKICPMKSSNRNDIVLKASFGGQTRDIDGTRYSSSGGYATAISKQFILEKGVVVGVRYSSDFSKSEYAIAETIEELEQFRTSKYIQAEKGGIYQTIRNIKRKKILFIGLPCEVSALYNYWGRNTDNLYSISLVCHGPTTPKVQNLFASKLKENNNSQIKYFSVRYKESGWKPYYIYADFENGKHHQELFKGSSYEIAFQYLKRPSCSSCRYKLGDQEFGLVSDLTLGDFHAVEKNMLQYSPWGGVSQASVQSEKGEYLIDLARRQCNVEFIPEKYITKYNYAFHHPVAQKTGRESFKRILLREGLDCAAKSLLVQIPTCYINAKRRIISFLYNVKSYLISK</sequence>
<dbReference type="eggNOG" id="COG1143">
    <property type="taxonomic scope" value="Bacteria"/>
</dbReference>
<dbReference type="PROSITE" id="PS51379">
    <property type="entry name" value="4FE4S_FER_2"/>
    <property type="match status" value="2"/>
</dbReference>
<dbReference type="EMBL" id="AE015928">
    <property type="protein sequence ID" value="AAO75711.1"/>
    <property type="molecule type" value="Genomic_DNA"/>
</dbReference>
<dbReference type="InterPro" id="IPR007525">
    <property type="entry name" value="FrhB_FdhB_C"/>
</dbReference>
<dbReference type="PANTHER" id="PTHR43193">
    <property type="match status" value="1"/>
</dbReference>
<dbReference type="PaxDb" id="226186-BT_0604"/>
<reference evidence="5 6" key="2">
    <citation type="journal article" date="2009" name="Proc. Natl. Acad. Sci. U.S.A.">
        <title>Characterizing a model human gut microbiota composed of members of its two dominant bacterial phyla.</title>
        <authorList>
            <person name="Mahowald M.A."/>
            <person name="Rey F.E."/>
            <person name="Seedorf H."/>
            <person name="Turnbaugh P.J."/>
            <person name="Fulton R.S."/>
            <person name="Wollam A."/>
            <person name="Shah N."/>
            <person name="Wang C."/>
            <person name="Magrini V."/>
            <person name="Wilson R.K."/>
            <person name="Cantarel B.L."/>
            <person name="Coutinho P.M."/>
            <person name="Henrissat B."/>
            <person name="Crock L.W."/>
            <person name="Russell A."/>
            <person name="Verberkmoes N.C."/>
            <person name="Hettich R.L."/>
            <person name="Gordon J.I."/>
        </authorList>
    </citation>
    <scope>NUCLEOTIDE SEQUENCE [LARGE SCALE GENOMIC DNA]</scope>
    <source>
        <strain evidence="6">ATCC 29148 / DSM 2079 / JCM 5827 / CCUG 10774 / NCTC 10582 / VPI-5482 / E50</strain>
    </source>
</reference>
<evidence type="ECO:0000313" key="6">
    <source>
        <dbReference type="Proteomes" id="UP000001414"/>
    </source>
</evidence>
<evidence type="ECO:0000256" key="3">
    <source>
        <dbReference type="ARBA" id="ARBA00023014"/>
    </source>
</evidence>
<dbReference type="PROSITE" id="PS00198">
    <property type="entry name" value="4FE4S_FER_1"/>
    <property type="match status" value="2"/>
</dbReference>